<accession>R6UDP6</accession>
<dbReference type="EMBL" id="CBFV010000003">
    <property type="protein sequence ID" value="CDC68922.1"/>
    <property type="molecule type" value="Genomic_DNA"/>
</dbReference>
<reference evidence="1" key="1">
    <citation type="submission" date="2012-11" db="EMBL/GenBank/DDBJ databases">
        <title>Dependencies among metagenomic species, viruses, plasmids and units of genetic variation.</title>
        <authorList>
            <person name="Nielsen H.B."/>
            <person name="Almeida M."/>
            <person name="Juncker A.S."/>
            <person name="Rasmussen S."/>
            <person name="Li J."/>
            <person name="Sunagawa S."/>
            <person name="Plichta D."/>
            <person name="Gautier L."/>
            <person name="Le Chatelier E."/>
            <person name="Peletier E."/>
            <person name="Bonde I."/>
            <person name="Nielsen T."/>
            <person name="Manichanh C."/>
            <person name="Arumugam M."/>
            <person name="Batto J."/>
            <person name="Santos M.B.Q.D."/>
            <person name="Blom N."/>
            <person name="Borruel N."/>
            <person name="Burgdorf K.S."/>
            <person name="Boumezbeur F."/>
            <person name="Casellas F."/>
            <person name="Dore J."/>
            <person name="Guarner F."/>
            <person name="Hansen T."/>
            <person name="Hildebrand F."/>
            <person name="Kaas R.S."/>
            <person name="Kennedy S."/>
            <person name="Kristiansen K."/>
            <person name="Kultima J.R."/>
            <person name="Leonard P."/>
            <person name="Levenez F."/>
            <person name="Lund O."/>
            <person name="Moumen B."/>
            <person name="Le Paslier D."/>
            <person name="Pons N."/>
            <person name="Pedersen O."/>
            <person name="Prifti E."/>
            <person name="Qin J."/>
            <person name="Raes J."/>
            <person name="Tap J."/>
            <person name="Tims S."/>
            <person name="Ussery D.W."/>
            <person name="Yamada T."/>
            <person name="MetaHit consortium"/>
            <person name="Renault P."/>
            <person name="Sicheritz-Ponten T."/>
            <person name="Bork P."/>
            <person name="Wang J."/>
            <person name="Brunak S."/>
            <person name="Ehrlich S.D."/>
        </authorList>
    </citation>
    <scope>NUCLEOTIDE SEQUENCE [LARGE SCALE GENOMIC DNA]</scope>
</reference>
<organism evidence="1 2">
    <name type="scientific">Agathobacter rectalis CAG:36</name>
    <dbReference type="NCBI Taxonomy" id="1263079"/>
    <lineage>
        <taxon>Bacteria</taxon>
        <taxon>Bacillati</taxon>
        <taxon>Bacillota</taxon>
        <taxon>Clostridia</taxon>
        <taxon>Lachnospirales</taxon>
        <taxon>Lachnospiraceae</taxon>
        <taxon>Agathobacter</taxon>
    </lineage>
</organism>
<evidence type="ECO:0000313" key="1">
    <source>
        <dbReference type="EMBL" id="CDC68922.1"/>
    </source>
</evidence>
<protein>
    <submittedName>
        <fullName evidence="1">Uncharacterized protein</fullName>
    </submittedName>
</protein>
<name>R6UDP6_9FIRM</name>
<dbReference type="AlphaFoldDB" id="R6UDP6"/>
<proteinExistence type="predicted"/>
<dbReference type="Proteomes" id="UP000018162">
    <property type="component" value="Unassembled WGS sequence"/>
</dbReference>
<sequence>MFKRINSKENKENRWPCIICDEWSWDVLAKKKRRVCSS</sequence>
<evidence type="ECO:0000313" key="2">
    <source>
        <dbReference type="Proteomes" id="UP000018162"/>
    </source>
</evidence>
<gene>
    <name evidence="1" type="ORF">BN626_02189</name>
</gene>
<comment type="caution">
    <text evidence="1">The sequence shown here is derived from an EMBL/GenBank/DDBJ whole genome shotgun (WGS) entry which is preliminary data.</text>
</comment>